<accession>A0ABU0GJ70</accession>
<evidence type="ECO:0000313" key="2">
    <source>
        <dbReference type="EMBL" id="MDQ0425396.1"/>
    </source>
</evidence>
<keyword evidence="3" id="KW-1185">Reference proteome</keyword>
<evidence type="ECO:0000313" key="3">
    <source>
        <dbReference type="Proteomes" id="UP001240250"/>
    </source>
</evidence>
<dbReference type="PANTHER" id="PTHR43649">
    <property type="entry name" value="ARABINOSE-BINDING PROTEIN-RELATED"/>
    <property type="match status" value="1"/>
</dbReference>
<protein>
    <submittedName>
        <fullName evidence="2">Multiple sugar transport system substrate-binding protein</fullName>
    </submittedName>
</protein>
<dbReference type="InterPro" id="IPR006059">
    <property type="entry name" value="SBP"/>
</dbReference>
<feature type="signal peptide" evidence="1">
    <location>
        <begin position="1"/>
        <end position="21"/>
    </location>
</feature>
<reference evidence="2 3" key="1">
    <citation type="submission" date="2023-07" db="EMBL/GenBank/DDBJ databases">
        <title>Sequencing the genomes of 1000 actinobacteria strains.</title>
        <authorList>
            <person name="Klenk H.-P."/>
        </authorList>
    </citation>
    <scope>NUCLEOTIDE SEQUENCE [LARGE SCALE GENOMIC DNA]</scope>
    <source>
        <strain evidence="2 3">DSM 14785</strain>
    </source>
</reference>
<keyword evidence="2" id="KW-0813">Transport</keyword>
<gene>
    <name evidence="2" type="ORF">JO380_001777</name>
</gene>
<dbReference type="PANTHER" id="PTHR43649:SF14">
    <property type="entry name" value="BLR3389 PROTEIN"/>
    <property type="match status" value="1"/>
</dbReference>
<proteinExistence type="predicted"/>
<dbReference type="Gene3D" id="3.40.190.10">
    <property type="entry name" value="Periplasmic binding protein-like II"/>
    <property type="match status" value="1"/>
</dbReference>
<dbReference type="PROSITE" id="PS51257">
    <property type="entry name" value="PROKAR_LIPOPROTEIN"/>
    <property type="match status" value="1"/>
</dbReference>
<comment type="caution">
    <text evidence="2">The sequence shown here is derived from an EMBL/GenBank/DDBJ whole genome shotgun (WGS) entry which is preliminary data.</text>
</comment>
<organism evidence="2 3">
    <name type="scientific">Cellulomonas iranensis</name>
    <dbReference type="NCBI Taxonomy" id="76862"/>
    <lineage>
        <taxon>Bacteria</taxon>
        <taxon>Bacillati</taxon>
        <taxon>Actinomycetota</taxon>
        <taxon>Actinomycetes</taxon>
        <taxon>Micrococcales</taxon>
        <taxon>Cellulomonadaceae</taxon>
        <taxon>Cellulomonas</taxon>
    </lineage>
</organism>
<evidence type="ECO:0000256" key="1">
    <source>
        <dbReference type="SAM" id="SignalP"/>
    </source>
</evidence>
<dbReference type="EMBL" id="JAUSVM010000001">
    <property type="protein sequence ID" value="MDQ0425396.1"/>
    <property type="molecule type" value="Genomic_DNA"/>
</dbReference>
<sequence>MRLRTKARLAPVALVAAAALAACSTGGGTPDDAADGEVGGKITVWSWDGTIERAVDGFEDAHPGVEVDVVNAGSSFDQYQALDNAIQAGSGVPDLVMMEYFAIPYFAIPGKLADLTPFGADELEDDFVASAWNHVSVDDGVYALPSDFGPAVMFWNQDVFAQAGITQAPTTWDEYYEAAKAIRGLGPDHYIAQDSNDLFFLLSLIWQAGGRPFQVDGTTVSIDFTDAGTAKAVAFWQKMIDEDLVNTEIAAWSDDWNRALNDGSLASQNMGGWLTSTLPERAPDAAGAYRVAPMPQWEAGQQVGAENGGSAFGIPEAAGNKATAYAFLEYVTHGDGLDPRVEAGAFVPSTRVLESDEFRATENPYFGGQRTGEVLADVAATTATGWQYPPFFEWARSIYEDIASPLYSSGQGTLADVLETWKTRMVEYGNEQGFEVD</sequence>
<dbReference type="Proteomes" id="UP001240250">
    <property type="component" value="Unassembled WGS sequence"/>
</dbReference>
<feature type="chain" id="PRO_5045606182" evidence="1">
    <location>
        <begin position="22"/>
        <end position="437"/>
    </location>
</feature>
<keyword evidence="2" id="KW-0762">Sugar transport</keyword>
<dbReference type="CDD" id="cd13585">
    <property type="entry name" value="PBP2_TMBP_like"/>
    <property type="match status" value="1"/>
</dbReference>
<name>A0ABU0GJ70_9CELL</name>
<dbReference type="InterPro" id="IPR050490">
    <property type="entry name" value="Bact_solute-bd_prot1"/>
</dbReference>
<dbReference type="RefSeq" id="WP_070320053.1">
    <property type="nucleotide sequence ID" value="NZ_JAUSVM010000001.1"/>
</dbReference>
<dbReference type="Pfam" id="PF01547">
    <property type="entry name" value="SBP_bac_1"/>
    <property type="match status" value="1"/>
</dbReference>
<keyword evidence="1" id="KW-0732">Signal</keyword>
<dbReference type="SUPFAM" id="SSF53850">
    <property type="entry name" value="Periplasmic binding protein-like II"/>
    <property type="match status" value="1"/>
</dbReference>